<evidence type="ECO:0000256" key="9">
    <source>
        <dbReference type="ARBA" id="ARBA00023242"/>
    </source>
</evidence>
<evidence type="ECO:0000256" key="4">
    <source>
        <dbReference type="ARBA" id="ARBA00022490"/>
    </source>
</evidence>
<dbReference type="FunFam" id="1.20.1280.50:FF:000005">
    <property type="entry name" value="F-box/LRR-repeat protein 3 isoform X1"/>
    <property type="match status" value="1"/>
</dbReference>
<dbReference type="InterPro" id="IPR001810">
    <property type="entry name" value="F-box_dom"/>
</dbReference>
<comment type="pathway">
    <text evidence="3">Protein modification; protein ubiquitination.</text>
</comment>
<evidence type="ECO:0000256" key="2">
    <source>
        <dbReference type="ARBA" id="ARBA00004496"/>
    </source>
</evidence>
<evidence type="ECO:0000256" key="10">
    <source>
        <dbReference type="PROSITE-ProRule" id="PRU01006"/>
    </source>
</evidence>
<protein>
    <submittedName>
        <fullName evidence="14">Transforming growth factor beta receptor associated protein 1</fullName>
    </submittedName>
</protein>
<dbReference type="Ensembl" id="ENSTRUT00000059389.1">
    <property type="protein sequence ID" value="ENSTRUP00000068634.1"/>
    <property type="gene ID" value="ENSTRUG00000017203.3"/>
</dbReference>
<dbReference type="InterPro" id="IPR019453">
    <property type="entry name" value="VPS39/TGFA1_Znf"/>
</dbReference>
<dbReference type="GO" id="GO:0034058">
    <property type="term" value="P:endosomal vesicle fusion"/>
    <property type="evidence" value="ECO:0007669"/>
    <property type="project" value="TreeGrafter"/>
</dbReference>
<dbReference type="InterPro" id="IPR032914">
    <property type="entry name" value="Vam6/VPS39/TRAP1"/>
</dbReference>
<dbReference type="PROSITE" id="PS50236">
    <property type="entry name" value="CHCR"/>
    <property type="match status" value="1"/>
</dbReference>
<dbReference type="Pfam" id="PF00780">
    <property type="entry name" value="CNH"/>
    <property type="match status" value="1"/>
</dbReference>
<reference evidence="14" key="3">
    <citation type="submission" date="2025-09" db="UniProtKB">
        <authorList>
            <consortium name="Ensembl"/>
        </authorList>
    </citation>
    <scope>IDENTIFICATION</scope>
</reference>
<dbReference type="PROSITE" id="PS50181">
    <property type="entry name" value="FBOX"/>
    <property type="match status" value="1"/>
</dbReference>
<dbReference type="GO" id="GO:0042752">
    <property type="term" value="P:regulation of circadian rhythm"/>
    <property type="evidence" value="ECO:0007669"/>
    <property type="project" value="UniProtKB-ARBA"/>
</dbReference>
<dbReference type="InterPro" id="IPR036047">
    <property type="entry name" value="F-box-like_dom_sf"/>
</dbReference>
<evidence type="ECO:0000256" key="6">
    <source>
        <dbReference type="ARBA" id="ARBA00022737"/>
    </source>
</evidence>
<proteinExistence type="predicted"/>
<sequence length="1298" mass="146646">MSVKAFELVPAVERDLLMGEKARINIECIECCGKHLYLGTNDCFIHHFLLDEVTTSKGKLRYSAQKLLHKYLGLKKAVAELRAASALERLIVLCDGVLFLVNMVTLETVPSAAGGGAKIRGVTTFCINENPVNGDPFCVEMGVLSSKRRTVQIFMVYEDRVQLIKEVNTPEQPCAVCLDGYFLCLALTTQYMILNYNTGASQDLFPYNSEERRPIVKRIGREEFLLAAPGGLGMFANAEGASQRAPVNWSESVMGAAVCFPYVVALDESFITVHSMLDQQLKQTLSFRDGHILQDFEGKVLLASTKSVYVLVPLPLEKQIQDLLANHRVEEALVLTEGAQRNIPKDKFQILHKRILQQAGFIQFGILQFQEAKEYFRKGQLDVRELISLYPLLLPASSSFTRCHPPLHEFADLNHLAQGDQEKVQRCKQFLIGYLREVRSTEVANGCREDVDTALLKLYAEQDQDCLLDLLSSNNACLLADSVPWLERYHKYFALGLLYRSNGQEAAALQLWIRVVDGDLHDATKSDLYDYIVNFLRSCSCLDLVWKYADWALQKDAARGVSIFTKRTCTKDQSPLNPDDVIKYLGKHSQALLLYLEHLVLEKKAQKEKFHTHLAVLYLEKVLSSLSASPPNEEQLSSAREKLQGMLRESNLYRVQYLLGKMENCEQLLLERAILHGKLEEHDKALHILVHQLRDFPSAEAFCMWAASGRDSSYQERLFHQLLGVYLAGPETAEGDGSGDLKMAAVDLLNRHGEVFDAVRVLQLLPEEWSLQLLRPFLARALRASMHASRVSQIALGLSRSENLQLLHDRLKERKKPVFVSERKGCHLCHNTFSEPDVVCLPGAVPVHIHCVAQRVKDSATKKQMKRSLPGNDQEDEAGSSSASQGSLKRSCKQPRGGDSKEEGVRWECLPQEVLLHIFQYLPLLDRAYASQVCWSWNQVFHMPELWRCFEFELNQPASSYLKATHPDLIKQIIKRHSNHLQYVSFKVDSSRESAEAACDILSQLVNCSLKTLRLISTARPSFMELPKSHFISALTVVFVNSKSLSSLKIDDTPVDDPSLKVLVANNSDTLKLLKMSSCPHVSPAGILCVADQCHGLRELALNYHMLSDELLIALSSEKHVHLEHLRIDVISEDPGQQFHTIKKSSWDAMVHHSPKFNLVMYFFLYADEFGPFFRDEIPITHLYFGRSVSKDVLGRVGLTCPRLVELVVCANGLRPLDEELIRIARRCTQLSAIGLGECEVSCSAFVEFVKMCGDRLTQLSIMEEVLVPDHRYGLDDIHWEVSKHLGRVWFPDMMPTW</sequence>
<reference evidence="14 15" key="1">
    <citation type="journal article" date="2011" name="Genome Biol. Evol.">
        <title>Integration of the genetic map and genome assembly of fugu facilitates insights into distinct features of genome evolution in teleosts and mammals.</title>
        <authorList>
            <person name="Kai W."/>
            <person name="Kikuchi K."/>
            <person name="Tohari S."/>
            <person name="Chew A.K."/>
            <person name="Tay A."/>
            <person name="Fujiwara A."/>
            <person name="Hosoya S."/>
            <person name="Suetake H."/>
            <person name="Naruse K."/>
            <person name="Brenner S."/>
            <person name="Suzuki Y."/>
            <person name="Venkatesh B."/>
        </authorList>
    </citation>
    <scope>NUCLEOTIDE SEQUENCE [LARGE SCALE GENOMIC DNA]</scope>
</reference>
<feature type="region of interest" description="Disordered" evidence="11">
    <location>
        <begin position="862"/>
        <end position="902"/>
    </location>
</feature>
<keyword evidence="4" id="KW-0963">Cytoplasm</keyword>
<gene>
    <name evidence="14" type="primary">tgfbrap1</name>
</gene>
<dbReference type="InterPro" id="IPR019452">
    <property type="entry name" value="VPS39/TGF_beta_rcpt-assoc_1"/>
</dbReference>
<dbReference type="Pfam" id="PF10367">
    <property type="entry name" value="zf-Vps39_C"/>
    <property type="match status" value="1"/>
</dbReference>
<evidence type="ECO:0000313" key="15">
    <source>
        <dbReference type="Proteomes" id="UP000005226"/>
    </source>
</evidence>
<feature type="domain" description="CNH" evidence="13">
    <location>
        <begin position="23"/>
        <end position="300"/>
    </location>
</feature>
<organism evidence="14 15">
    <name type="scientific">Takifugu rubripes</name>
    <name type="common">Japanese pufferfish</name>
    <name type="synonym">Fugu rubripes</name>
    <dbReference type="NCBI Taxonomy" id="31033"/>
    <lineage>
        <taxon>Eukaryota</taxon>
        <taxon>Metazoa</taxon>
        <taxon>Chordata</taxon>
        <taxon>Craniata</taxon>
        <taxon>Vertebrata</taxon>
        <taxon>Euteleostomi</taxon>
        <taxon>Actinopterygii</taxon>
        <taxon>Neopterygii</taxon>
        <taxon>Teleostei</taxon>
        <taxon>Neoteleostei</taxon>
        <taxon>Acanthomorphata</taxon>
        <taxon>Eupercaria</taxon>
        <taxon>Tetraodontiformes</taxon>
        <taxon>Tetradontoidea</taxon>
        <taxon>Tetraodontidae</taxon>
        <taxon>Takifugu</taxon>
    </lineage>
</organism>
<keyword evidence="7" id="KW-0833">Ubl conjugation pathway</keyword>
<dbReference type="FunFam" id="3.80.10.10:FF:000010">
    <property type="entry name" value="F-box/LRR-repeat protein 3 isoform X1"/>
    <property type="match status" value="1"/>
</dbReference>
<dbReference type="Gene3D" id="3.80.10.10">
    <property type="entry name" value="Ribonuclease Inhibitor"/>
    <property type="match status" value="1"/>
</dbReference>
<dbReference type="InterPro" id="IPR032675">
    <property type="entry name" value="LRR_dom_sf"/>
</dbReference>
<dbReference type="InterPro" id="IPR001180">
    <property type="entry name" value="CNH_dom"/>
</dbReference>
<evidence type="ECO:0000256" key="1">
    <source>
        <dbReference type="ARBA" id="ARBA00004123"/>
    </source>
</evidence>
<dbReference type="InParanoid" id="A0A674N5W3"/>
<dbReference type="GeneTree" id="ENSGT00940000159395"/>
<dbReference type="PROSITE" id="PS50219">
    <property type="entry name" value="CNH"/>
    <property type="match status" value="1"/>
</dbReference>
<evidence type="ECO:0000313" key="14">
    <source>
        <dbReference type="Ensembl" id="ENSTRUP00000068634.1"/>
    </source>
</evidence>
<dbReference type="PANTHER" id="PTHR12894:SF29">
    <property type="entry name" value="TRANSFORMING GROWTH FACTOR-BETA RECEPTOR-ASSOCIATED PROTEIN 1 HOMOLOG"/>
    <property type="match status" value="1"/>
</dbReference>
<comment type="subcellular location">
    <subcellularLocation>
        <location evidence="2">Cytoplasm</location>
    </subcellularLocation>
    <subcellularLocation>
        <location evidence="1">Nucleus</location>
    </subcellularLocation>
</comment>
<dbReference type="GO" id="GO:0006914">
    <property type="term" value="P:autophagy"/>
    <property type="evidence" value="ECO:0007669"/>
    <property type="project" value="TreeGrafter"/>
</dbReference>
<dbReference type="OMA" id="MFVTSEG"/>
<keyword evidence="6" id="KW-0677">Repeat</keyword>
<dbReference type="GO" id="GO:0048511">
    <property type="term" value="P:rhythmic process"/>
    <property type="evidence" value="ECO:0007669"/>
    <property type="project" value="UniProtKB-KW"/>
</dbReference>
<dbReference type="Proteomes" id="UP000005226">
    <property type="component" value="Chromosome 13"/>
</dbReference>
<reference evidence="14" key="2">
    <citation type="submission" date="2025-08" db="UniProtKB">
        <authorList>
            <consortium name="Ensembl"/>
        </authorList>
    </citation>
    <scope>IDENTIFICATION</scope>
</reference>
<evidence type="ECO:0000256" key="8">
    <source>
        <dbReference type="ARBA" id="ARBA00023108"/>
    </source>
</evidence>
<dbReference type="InterPro" id="IPR000547">
    <property type="entry name" value="Clathrin_H-chain/VPS_repeat"/>
</dbReference>
<dbReference type="GO" id="GO:0016020">
    <property type="term" value="C:membrane"/>
    <property type="evidence" value="ECO:0007669"/>
    <property type="project" value="TreeGrafter"/>
</dbReference>
<dbReference type="CDD" id="cd23957">
    <property type="entry name" value="FBXL3_LRR"/>
    <property type="match status" value="1"/>
</dbReference>
<dbReference type="FunCoup" id="A0A674N5W3">
    <property type="interactions" value="590"/>
</dbReference>
<evidence type="ECO:0000256" key="7">
    <source>
        <dbReference type="ARBA" id="ARBA00022786"/>
    </source>
</evidence>
<keyword evidence="5" id="KW-0433">Leucine-rich repeat</keyword>
<feature type="compositionally biased region" description="Polar residues" evidence="11">
    <location>
        <begin position="879"/>
        <end position="888"/>
    </location>
</feature>
<evidence type="ECO:0000256" key="5">
    <source>
        <dbReference type="ARBA" id="ARBA00022614"/>
    </source>
</evidence>
<evidence type="ECO:0000256" key="11">
    <source>
        <dbReference type="SAM" id="MobiDB-lite"/>
    </source>
</evidence>
<dbReference type="GO" id="GO:0005634">
    <property type="term" value="C:nucleus"/>
    <property type="evidence" value="ECO:0007669"/>
    <property type="project" value="UniProtKB-SubCell"/>
</dbReference>
<dbReference type="Pfam" id="PF12937">
    <property type="entry name" value="F-box-like"/>
    <property type="match status" value="1"/>
</dbReference>
<keyword evidence="9" id="KW-0539">Nucleus</keyword>
<keyword evidence="15" id="KW-1185">Reference proteome</keyword>
<feature type="repeat" description="CHCR" evidence="10">
    <location>
        <begin position="567"/>
        <end position="731"/>
    </location>
</feature>
<evidence type="ECO:0000256" key="3">
    <source>
        <dbReference type="ARBA" id="ARBA00004906"/>
    </source>
</evidence>
<evidence type="ECO:0000259" key="12">
    <source>
        <dbReference type="PROSITE" id="PS50181"/>
    </source>
</evidence>
<accession>A0A674N5W3</accession>
<dbReference type="SUPFAM" id="SSF81383">
    <property type="entry name" value="F-box domain"/>
    <property type="match status" value="1"/>
</dbReference>
<dbReference type="PANTHER" id="PTHR12894">
    <property type="entry name" value="CNH DOMAIN CONTAINING"/>
    <property type="match status" value="1"/>
</dbReference>
<dbReference type="SMART" id="SM00256">
    <property type="entry name" value="FBOX"/>
    <property type="match status" value="1"/>
</dbReference>
<evidence type="ECO:0000259" key="13">
    <source>
        <dbReference type="PROSITE" id="PS50219"/>
    </source>
</evidence>
<dbReference type="GO" id="GO:0005737">
    <property type="term" value="C:cytoplasm"/>
    <property type="evidence" value="ECO:0007669"/>
    <property type="project" value="UniProtKB-SubCell"/>
</dbReference>
<dbReference type="Gene3D" id="1.20.1280.50">
    <property type="match status" value="1"/>
</dbReference>
<dbReference type="SUPFAM" id="SSF52047">
    <property type="entry name" value="RNI-like"/>
    <property type="match status" value="1"/>
</dbReference>
<dbReference type="Pfam" id="PF10366">
    <property type="entry name" value="Vps39_1"/>
    <property type="match status" value="1"/>
</dbReference>
<feature type="domain" description="F-box" evidence="12">
    <location>
        <begin position="904"/>
        <end position="950"/>
    </location>
</feature>
<name>A0A674N5W3_TAKRU</name>
<keyword evidence="8" id="KW-0090">Biological rhythms</keyword>
<dbReference type="GO" id="GO:0006886">
    <property type="term" value="P:intracellular protein transport"/>
    <property type="evidence" value="ECO:0007669"/>
    <property type="project" value="UniProtKB-UniRule"/>
</dbReference>